<dbReference type="Pfam" id="PF00534">
    <property type="entry name" value="Glycos_transf_1"/>
    <property type="match status" value="1"/>
</dbReference>
<evidence type="ECO:0000259" key="1">
    <source>
        <dbReference type="Pfam" id="PF00534"/>
    </source>
</evidence>
<dbReference type="PANTHER" id="PTHR45947">
    <property type="entry name" value="SULFOQUINOVOSYL TRANSFERASE SQD2"/>
    <property type="match status" value="1"/>
</dbReference>
<dbReference type="GO" id="GO:0016757">
    <property type="term" value="F:glycosyltransferase activity"/>
    <property type="evidence" value="ECO:0007669"/>
    <property type="project" value="UniProtKB-KW"/>
</dbReference>
<dbReference type="Gene3D" id="3.40.50.2000">
    <property type="entry name" value="Glycogen Phosphorylase B"/>
    <property type="match status" value="2"/>
</dbReference>
<gene>
    <name evidence="3" type="ORF">SKC38_00235</name>
</gene>
<dbReference type="RefSeq" id="WP_377974098.1">
    <property type="nucleotide sequence ID" value="NZ_JBBKYA010000001.1"/>
</dbReference>
<dbReference type="EMBL" id="JBBKYA010000001">
    <property type="protein sequence ID" value="MFD3274649.1"/>
    <property type="molecule type" value="Genomic_DNA"/>
</dbReference>
<comment type="caution">
    <text evidence="3">The sequence shown here is derived from an EMBL/GenBank/DDBJ whole genome shotgun (WGS) entry which is preliminary data.</text>
</comment>
<evidence type="ECO:0000313" key="3">
    <source>
        <dbReference type="EMBL" id="MFD3274649.1"/>
    </source>
</evidence>
<dbReference type="InterPro" id="IPR001296">
    <property type="entry name" value="Glyco_trans_1"/>
</dbReference>
<dbReference type="EC" id="2.4.-.-" evidence="3"/>
<dbReference type="PANTHER" id="PTHR45947:SF3">
    <property type="entry name" value="SULFOQUINOVOSYL TRANSFERASE SQD2"/>
    <property type="match status" value="1"/>
</dbReference>
<organism evidence="3 4">
    <name type="scientific">Aquirufa echingensis</name>
    <dbReference type="NCBI Taxonomy" id="3096516"/>
    <lineage>
        <taxon>Bacteria</taxon>
        <taxon>Pseudomonadati</taxon>
        <taxon>Bacteroidota</taxon>
        <taxon>Cytophagia</taxon>
        <taxon>Cytophagales</taxon>
        <taxon>Flectobacillaceae</taxon>
        <taxon>Aquirufa</taxon>
    </lineage>
</organism>
<sequence>MKMAKKVLQVSPAYYPAISIGGPIFTNLTFSKALVDLGCDVEVLTTTQGLEPAQIADMLLGISDQSEFSYPIWRFRYFGYSHFTFAPGHIFWLLKHIKRFDLVVLQAVWNFPIWISYLICVLYNKPFVVIPHGSIYPETIGLKSSKIKRIFLAVYVRKMLQRASHVLFSTYDEKEKVVAFLKLPLRAAILPNIVDIKPFLQLPEKGLFRSKYQIKQDAPLLVHYGRVSPKKGIHFVLSCLPKLVSEYPSLIYVIAGGEDAEYAKLLRDTINEKGLGAHVIFTGLLNQEDGISLMRDADVFVLPSLSENFGMAVVEAMLCETAVLISDQVGISSELQAAKCAHVFSSETDGLLNGLKSLLNDEKLRLTLGLAGAKFAKDNYSEEVVRGQLRPFLMVN</sequence>
<protein>
    <submittedName>
        <fullName evidence="3">Glycosyltransferase</fullName>
        <ecNumber evidence="3">2.4.-.-</ecNumber>
    </submittedName>
</protein>
<dbReference type="Pfam" id="PF13439">
    <property type="entry name" value="Glyco_transf_4"/>
    <property type="match status" value="1"/>
</dbReference>
<evidence type="ECO:0000313" key="4">
    <source>
        <dbReference type="Proteomes" id="UP001598114"/>
    </source>
</evidence>
<accession>A0ABW6CUN8</accession>
<name>A0ABW6CUN8_9BACT</name>
<proteinExistence type="predicted"/>
<keyword evidence="4" id="KW-1185">Reference proteome</keyword>
<feature type="domain" description="Glycosyltransferase subfamily 4-like N-terminal" evidence="2">
    <location>
        <begin position="28"/>
        <end position="196"/>
    </location>
</feature>
<dbReference type="InterPro" id="IPR028098">
    <property type="entry name" value="Glyco_trans_4-like_N"/>
</dbReference>
<dbReference type="InterPro" id="IPR050194">
    <property type="entry name" value="Glycosyltransferase_grp1"/>
</dbReference>
<keyword evidence="3" id="KW-0808">Transferase</keyword>
<keyword evidence="3" id="KW-0328">Glycosyltransferase</keyword>
<evidence type="ECO:0000259" key="2">
    <source>
        <dbReference type="Pfam" id="PF13439"/>
    </source>
</evidence>
<dbReference type="Proteomes" id="UP001598114">
    <property type="component" value="Unassembled WGS sequence"/>
</dbReference>
<reference evidence="3 4" key="1">
    <citation type="submission" date="2024-03" db="EMBL/GenBank/DDBJ databases">
        <title>Aquirufa genome sequencing.</title>
        <authorList>
            <person name="Pitt A."/>
            <person name="Hahn M.W."/>
        </authorList>
    </citation>
    <scope>NUCLEOTIDE SEQUENCE [LARGE SCALE GENOMIC DNA]</scope>
    <source>
        <strain evidence="3 4">PLAD-142S6K</strain>
    </source>
</reference>
<dbReference type="SUPFAM" id="SSF53756">
    <property type="entry name" value="UDP-Glycosyltransferase/glycogen phosphorylase"/>
    <property type="match status" value="1"/>
</dbReference>
<feature type="domain" description="Glycosyl transferase family 1" evidence="1">
    <location>
        <begin position="208"/>
        <end position="372"/>
    </location>
</feature>